<dbReference type="SUPFAM" id="SSF50249">
    <property type="entry name" value="Nucleic acid-binding proteins"/>
    <property type="match status" value="1"/>
</dbReference>
<feature type="region of interest" description="Disordered" evidence="1">
    <location>
        <begin position="458"/>
        <end position="505"/>
    </location>
</feature>
<proteinExistence type="predicted"/>
<dbReference type="InterPro" id="IPR047192">
    <property type="entry name" value="Euk_RPA1_DBD_C"/>
</dbReference>
<protein>
    <recommendedName>
        <fullName evidence="3">Replication factor A C-terminal domain-containing protein</fullName>
    </recommendedName>
</protein>
<dbReference type="PANTHER" id="PTHR47165:SF4">
    <property type="entry name" value="OS03G0429900 PROTEIN"/>
    <property type="match status" value="1"/>
</dbReference>
<organism evidence="2">
    <name type="scientific">Brassica cretica</name>
    <name type="common">Mustard</name>
    <dbReference type="NCBI Taxonomy" id="69181"/>
    <lineage>
        <taxon>Eukaryota</taxon>
        <taxon>Viridiplantae</taxon>
        <taxon>Streptophyta</taxon>
        <taxon>Embryophyta</taxon>
        <taxon>Tracheophyta</taxon>
        <taxon>Spermatophyta</taxon>
        <taxon>Magnoliopsida</taxon>
        <taxon>eudicotyledons</taxon>
        <taxon>Gunneridae</taxon>
        <taxon>Pentapetalae</taxon>
        <taxon>rosids</taxon>
        <taxon>malvids</taxon>
        <taxon>Brassicales</taxon>
        <taxon>Brassicaceae</taxon>
        <taxon>Brassiceae</taxon>
        <taxon>Brassica</taxon>
    </lineage>
</organism>
<dbReference type="CDD" id="cd04476">
    <property type="entry name" value="RPA1_DBD_C"/>
    <property type="match status" value="1"/>
</dbReference>
<evidence type="ECO:0000256" key="1">
    <source>
        <dbReference type="SAM" id="MobiDB-lite"/>
    </source>
</evidence>
<dbReference type="Gene3D" id="2.40.50.140">
    <property type="entry name" value="Nucleic acid-binding proteins"/>
    <property type="match status" value="1"/>
</dbReference>
<dbReference type="AlphaFoldDB" id="A0A8S9K8H5"/>
<dbReference type="EMBL" id="QGKY02000190">
    <property type="protein sequence ID" value="KAF2590735.1"/>
    <property type="molecule type" value="Genomic_DNA"/>
</dbReference>
<gene>
    <name evidence="2" type="ORF">F2Q70_00037943</name>
</gene>
<dbReference type="PANTHER" id="PTHR47165">
    <property type="entry name" value="OS03G0429900 PROTEIN"/>
    <property type="match status" value="1"/>
</dbReference>
<sequence>MLQSDSVFSQNLTVLYKCSEVVLLRSSQEILCVLLVNVSTSSEDKNLRLLCSHAINDIQDASVGLGLQVIGLQFKEDTEYNFIRGSIEKTAVLLKIIKILDFQATEPICSLGSIVLSSFRAALLEAEQNQRSSTGGSVISVLGTVNEGRSKSEKSENCFLENRWTELYRVLLPRELTDSSFIPVDRASLTVPRTASSSTDCEVVLLRSSQEILCVLLVDVSTSSEDRNLRLVCSHAINDIQEASVGLGLQVIRLQFKEGTEYNFITGSIEKTTVLLKIIKILDSQATQPIGSLGSIVLSSFRAPLLEVGTFVTLGTIERIDTERGWQYLSCKYHNKKVMPTTKVDADNRPLFFCNTCDKEHIDVISRFKLIAHVKDDSGEANFLLFDANAQQIIEDEDFLPEAVNDLFGKRVLFEISVDADNIKGKSSQYVVRLATDDREMVEEFADLPPKPVLMLESADDISSGSGGFSGTPLSKRKSQQDEDSCLEDQHSVNKKLSQKKLKGE</sequence>
<evidence type="ECO:0000313" key="2">
    <source>
        <dbReference type="EMBL" id="KAF2590735.1"/>
    </source>
</evidence>
<evidence type="ECO:0008006" key="3">
    <source>
        <dbReference type="Google" id="ProtNLM"/>
    </source>
</evidence>
<dbReference type="InterPro" id="IPR012340">
    <property type="entry name" value="NA-bd_OB-fold"/>
</dbReference>
<accession>A0A8S9K8H5</accession>
<feature type="compositionally biased region" description="Basic residues" evidence="1">
    <location>
        <begin position="493"/>
        <end position="505"/>
    </location>
</feature>
<reference evidence="2" key="1">
    <citation type="submission" date="2019-12" db="EMBL/GenBank/DDBJ databases">
        <title>Genome sequencing and annotation of Brassica cretica.</title>
        <authorList>
            <person name="Studholme D.J."/>
            <person name="Sarris P.F."/>
        </authorList>
    </citation>
    <scope>NUCLEOTIDE SEQUENCE</scope>
    <source>
        <strain evidence="2">PFS-102/07</strain>
        <tissue evidence="2">Leaf</tissue>
    </source>
</reference>
<comment type="caution">
    <text evidence="2">The sequence shown here is derived from an EMBL/GenBank/DDBJ whole genome shotgun (WGS) entry which is preliminary data.</text>
</comment>
<name>A0A8S9K8H5_BRACR</name>